<proteinExistence type="predicted"/>
<dbReference type="EMBL" id="JACFXU010000013">
    <property type="protein sequence ID" value="MBA6412516.1"/>
    <property type="molecule type" value="Genomic_DNA"/>
</dbReference>
<dbReference type="RefSeq" id="WP_182169673.1">
    <property type="nucleotide sequence ID" value="NZ_JACFXU010000013.1"/>
</dbReference>
<protein>
    <submittedName>
        <fullName evidence="2">DUF3313 family protein</fullName>
    </submittedName>
</protein>
<keyword evidence="3" id="KW-1185">Reference proteome</keyword>
<keyword evidence="1" id="KW-0732">Signal</keyword>
<dbReference type="AlphaFoldDB" id="A0A7W2TV35"/>
<comment type="caution">
    <text evidence="2">The sequence shown here is derived from an EMBL/GenBank/DDBJ whole genome shotgun (WGS) entry which is preliminary data.</text>
</comment>
<accession>A0A7W2TV35</accession>
<feature type="chain" id="PRO_5030845067" evidence="1">
    <location>
        <begin position="30"/>
        <end position="224"/>
    </location>
</feature>
<organism evidence="2 3">
    <name type="scientific">Sediminihaliea albiluteola</name>
    <dbReference type="NCBI Taxonomy" id="2758564"/>
    <lineage>
        <taxon>Bacteria</taxon>
        <taxon>Pseudomonadati</taxon>
        <taxon>Pseudomonadota</taxon>
        <taxon>Gammaproteobacteria</taxon>
        <taxon>Cellvibrionales</taxon>
        <taxon>Halieaceae</taxon>
        <taxon>Sediminihaliea</taxon>
    </lineage>
</organism>
<evidence type="ECO:0000313" key="2">
    <source>
        <dbReference type="EMBL" id="MBA6412516.1"/>
    </source>
</evidence>
<evidence type="ECO:0000256" key="1">
    <source>
        <dbReference type="SAM" id="SignalP"/>
    </source>
</evidence>
<feature type="signal peptide" evidence="1">
    <location>
        <begin position="1"/>
        <end position="29"/>
    </location>
</feature>
<reference evidence="2 3" key="1">
    <citation type="submission" date="2020-07" db="EMBL/GenBank/DDBJ databases">
        <title>Halieaceae bacterium, F7430, whole genome shotgun sequencing project.</title>
        <authorList>
            <person name="Jiang S."/>
            <person name="Liu Z.W."/>
            <person name="Du Z.J."/>
        </authorList>
    </citation>
    <scope>NUCLEOTIDE SEQUENCE [LARGE SCALE GENOMIC DNA]</scope>
    <source>
        <strain evidence="2 3">F7430</strain>
    </source>
</reference>
<name>A0A7W2TV35_9GAMM</name>
<gene>
    <name evidence="2" type="ORF">H2508_05270</name>
</gene>
<dbReference type="Proteomes" id="UP000539350">
    <property type="component" value="Unassembled WGS sequence"/>
</dbReference>
<evidence type="ECO:0000313" key="3">
    <source>
        <dbReference type="Proteomes" id="UP000539350"/>
    </source>
</evidence>
<dbReference type="InterPro" id="IPR021747">
    <property type="entry name" value="DUF3313"/>
</dbReference>
<sequence>MSLNTFMPALTLLATLVLGACVASSPVITHDGLHSVPSKSFDAMYRKPDVDISAYRAIGLAPCSVSFRNNWLRDQNRSRLDLSNRVTQKHVDQIKEHLSAACEQHFRKALLSDPAYHLVDDFSQGEAVLVLRPSIIDLDINAPDLRSSTRQTTYTTSAGEMTLSLDLVDATSNEVLGRVVDRKRAVDHHRLQWTNSVTNSAEANRMLRSWALRLRAALDEARSQ</sequence>
<dbReference type="Pfam" id="PF11769">
    <property type="entry name" value="DUF3313"/>
    <property type="match status" value="1"/>
</dbReference>